<reference evidence="1" key="1">
    <citation type="submission" date="2022-10" db="EMBL/GenBank/DDBJ databases">
        <title>Culturing micro-colonial fungi from biological soil crusts in the Mojave desert and describing Neophaeococcomyces mojavensis, and introducing the new genera and species Taxawa tesnikishii.</title>
        <authorList>
            <person name="Kurbessoian T."/>
            <person name="Stajich J.E."/>
        </authorList>
    </citation>
    <scope>NUCLEOTIDE SEQUENCE</scope>
    <source>
        <strain evidence="1">JES_112</strain>
    </source>
</reference>
<sequence length="114" mass="13084">MRNTGEQIRDHKLACSIINLHGTEDEVFDQSELDLLKTFASRPSMDVRDQILREKGWIDQPGEQGHQAVRKAGSLVGFMIARYGTDDPALDDRDWELLHEWVAKGMPTEQHVQR</sequence>
<organism evidence="1 2">
    <name type="scientific">Neophaeococcomyces mojaviensis</name>
    <dbReference type="NCBI Taxonomy" id="3383035"/>
    <lineage>
        <taxon>Eukaryota</taxon>
        <taxon>Fungi</taxon>
        <taxon>Dikarya</taxon>
        <taxon>Ascomycota</taxon>
        <taxon>Pezizomycotina</taxon>
        <taxon>Eurotiomycetes</taxon>
        <taxon>Chaetothyriomycetidae</taxon>
        <taxon>Chaetothyriales</taxon>
        <taxon>Chaetothyriales incertae sedis</taxon>
        <taxon>Neophaeococcomyces</taxon>
    </lineage>
</organism>
<dbReference type="EMBL" id="JAPDRQ010000183">
    <property type="protein sequence ID" value="KAJ9652764.1"/>
    <property type="molecule type" value="Genomic_DNA"/>
</dbReference>
<dbReference type="Proteomes" id="UP001172386">
    <property type="component" value="Unassembled WGS sequence"/>
</dbReference>
<evidence type="ECO:0000313" key="1">
    <source>
        <dbReference type="EMBL" id="KAJ9652764.1"/>
    </source>
</evidence>
<name>A0ACC2ZYK4_9EURO</name>
<protein>
    <submittedName>
        <fullName evidence="1">Uncharacterized protein</fullName>
    </submittedName>
</protein>
<accession>A0ACC2ZYK4</accession>
<proteinExistence type="predicted"/>
<gene>
    <name evidence="1" type="ORF">H2198_007991</name>
</gene>
<comment type="caution">
    <text evidence="1">The sequence shown here is derived from an EMBL/GenBank/DDBJ whole genome shotgun (WGS) entry which is preliminary data.</text>
</comment>
<evidence type="ECO:0000313" key="2">
    <source>
        <dbReference type="Proteomes" id="UP001172386"/>
    </source>
</evidence>
<keyword evidence="2" id="KW-1185">Reference proteome</keyword>